<evidence type="ECO:0000256" key="6">
    <source>
        <dbReference type="SAM" id="Phobius"/>
    </source>
</evidence>
<protein>
    <submittedName>
        <fullName evidence="7">Amino acid/polyamine/organocation transporter, APC superfamily</fullName>
    </submittedName>
</protein>
<gene>
    <name evidence="7" type="ORF">SAMN05444351_0615</name>
</gene>
<dbReference type="EMBL" id="FQVX01000001">
    <property type="protein sequence ID" value="SHF73022.1"/>
    <property type="molecule type" value="Genomic_DNA"/>
</dbReference>
<keyword evidence="2" id="KW-0813">Transport</keyword>
<feature type="transmembrane region" description="Helical" evidence="6">
    <location>
        <begin position="180"/>
        <end position="202"/>
    </location>
</feature>
<dbReference type="PANTHER" id="PTHR43243:SF4">
    <property type="entry name" value="CATIONIC AMINO ACID TRANSPORTER 4"/>
    <property type="match status" value="1"/>
</dbReference>
<accession>A0A1M5E1S3</accession>
<evidence type="ECO:0000256" key="2">
    <source>
        <dbReference type="ARBA" id="ARBA00022448"/>
    </source>
</evidence>
<feature type="transmembrane region" description="Helical" evidence="6">
    <location>
        <begin position="402"/>
        <end position="421"/>
    </location>
</feature>
<evidence type="ECO:0000256" key="4">
    <source>
        <dbReference type="ARBA" id="ARBA00022989"/>
    </source>
</evidence>
<dbReference type="PIRSF" id="PIRSF006060">
    <property type="entry name" value="AA_transporter"/>
    <property type="match status" value="1"/>
</dbReference>
<feature type="transmembrane region" description="Helical" evidence="6">
    <location>
        <begin position="31"/>
        <end position="50"/>
    </location>
</feature>
<name>A0A1M5E1S3_9ACTN</name>
<feature type="transmembrane region" description="Helical" evidence="6">
    <location>
        <begin position="62"/>
        <end position="84"/>
    </location>
</feature>
<dbReference type="Gene3D" id="1.20.1740.10">
    <property type="entry name" value="Amino acid/polyamine transporter I"/>
    <property type="match status" value="1"/>
</dbReference>
<dbReference type="PANTHER" id="PTHR43243">
    <property type="entry name" value="INNER MEMBRANE TRANSPORTER YGJI-RELATED"/>
    <property type="match status" value="1"/>
</dbReference>
<feature type="transmembrane region" description="Helical" evidence="6">
    <location>
        <begin position="379"/>
        <end position="396"/>
    </location>
</feature>
<feature type="transmembrane region" description="Helical" evidence="6">
    <location>
        <begin position="241"/>
        <end position="260"/>
    </location>
</feature>
<keyword evidence="8" id="KW-1185">Reference proteome</keyword>
<dbReference type="STRING" id="1070870.SAMN05444351_0615"/>
<dbReference type="GO" id="GO:0016020">
    <property type="term" value="C:membrane"/>
    <property type="evidence" value="ECO:0007669"/>
    <property type="project" value="UniProtKB-SubCell"/>
</dbReference>
<sequence length="504" mass="52939">MAAGTRRVKSVEDSIRDTDEPEHRLKKNLSGLDLTVFGVGVIIGTGIFVLTGEVAKTTAGPAVAISFVIAGVVCGLAAVCYAEFASTVPVAGSAYTFSYATLGELVAWIIGWDLVLELALGAATVSVGWSGYLNQLLGDIGIPLPTSIAGETATVNIPAIVIALVMTGVLVLGIKLSSRVTGVIVAIKVAIVLLIIVLGFFYTKAANYTPFVPPAEPAAAGESGWHAPLIQTLFGWSQGSFGWGGVIAGASIVFFAFIGFDIVATAAEETRDPRKDLPRGIIGSLVICTLLYVAVSLVVVGMQPYGELSTEAPLAEAFSSVGLSFVSSLISVGALAGLTSVVMILMLGQSRVLFAMSRDHLLPPGMATVHPRYGTPYKITIGTGIAVALLAGFLPLGTLAELVNIGTLFAFVLVSIAVIVLRRTRPDLHRAFRVPLVPVLPIVSALACLYLMLNLPADTWLRFAIWMALGFVVYFAYGRRHSRLAGAEGEAAARRLAADREARR</sequence>
<feature type="transmembrane region" description="Helical" evidence="6">
    <location>
        <begin position="433"/>
        <end position="453"/>
    </location>
</feature>
<dbReference type="GO" id="GO:0015171">
    <property type="term" value="F:amino acid transmembrane transporter activity"/>
    <property type="evidence" value="ECO:0007669"/>
    <property type="project" value="TreeGrafter"/>
</dbReference>
<dbReference type="AlphaFoldDB" id="A0A1M5E1S3"/>
<dbReference type="OrthoDB" id="9762947at2"/>
<dbReference type="InterPro" id="IPR002293">
    <property type="entry name" value="AA/rel_permease1"/>
</dbReference>
<keyword evidence="5 6" id="KW-0472">Membrane</keyword>
<feature type="transmembrane region" description="Helical" evidence="6">
    <location>
        <begin position="459"/>
        <end position="477"/>
    </location>
</feature>
<dbReference type="Proteomes" id="UP000184471">
    <property type="component" value="Unassembled WGS sequence"/>
</dbReference>
<organism evidence="7 8">
    <name type="scientific">Geodermatophilus nigrescens</name>
    <dbReference type="NCBI Taxonomy" id="1070870"/>
    <lineage>
        <taxon>Bacteria</taxon>
        <taxon>Bacillati</taxon>
        <taxon>Actinomycetota</taxon>
        <taxon>Actinomycetes</taxon>
        <taxon>Geodermatophilales</taxon>
        <taxon>Geodermatophilaceae</taxon>
        <taxon>Geodermatophilus</taxon>
    </lineage>
</organism>
<feature type="transmembrane region" description="Helical" evidence="6">
    <location>
        <begin position="322"/>
        <end position="348"/>
    </location>
</feature>
<evidence type="ECO:0000256" key="3">
    <source>
        <dbReference type="ARBA" id="ARBA00022692"/>
    </source>
</evidence>
<comment type="subcellular location">
    <subcellularLocation>
        <location evidence="1">Membrane</location>
        <topology evidence="1">Multi-pass membrane protein</topology>
    </subcellularLocation>
</comment>
<evidence type="ECO:0000256" key="5">
    <source>
        <dbReference type="ARBA" id="ARBA00023136"/>
    </source>
</evidence>
<evidence type="ECO:0000313" key="8">
    <source>
        <dbReference type="Proteomes" id="UP000184471"/>
    </source>
</evidence>
<reference evidence="7 8" key="1">
    <citation type="submission" date="2016-11" db="EMBL/GenBank/DDBJ databases">
        <authorList>
            <person name="Jaros S."/>
            <person name="Januszkiewicz K."/>
            <person name="Wedrychowicz H."/>
        </authorList>
    </citation>
    <scope>NUCLEOTIDE SEQUENCE [LARGE SCALE GENOMIC DNA]</scope>
    <source>
        <strain evidence="7 8">DSM 45408</strain>
    </source>
</reference>
<feature type="transmembrane region" description="Helical" evidence="6">
    <location>
        <begin position="153"/>
        <end position="173"/>
    </location>
</feature>
<feature type="transmembrane region" description="Helical" evidence="6">
    <location>
        <begin position="281"/>
        <end position="302"/>
    </location>
</feature>
<feature type="transmembrane region" description="Helical" evidence="6">
    <location>
        <begin position="105"/>
        <end position="133"/>
    </location>
</feature>
<keyword evidence="4 6" id="KW-1133">Transmembrane helix</keyword>
<dbReference type="Pfam" id="PF13520">
    <property type="entry name" value="AA_permease_2"/>
    <property type="match status" value="1"/>
</dbReference>
<evidence type="ECO:0000256" key="1">
    <source>
        <dbReference type="ARBA" id="ARBA00004141"/>
    </source>
</evidence>
<dbReference type="RefSeq" id="WP_073418567.1">
    <property type="nucleotide sequence ID" value="NZ_FQVX01000001.1"/>
</dbReference>
<keyword evidence="3 6" id="KW-0812">Transmembrane</keyword>
<evidence type="ECO:0000313" key="7">
    <source>
        <dbReference type="EMBL" id="SHF73022.1"/>
    </source>
</evidence>
<proteinExistence type="predicted"/>